<dbReference type="Proteomes" id="UP000006702">
    <property type="component" value="Unassembled WGS sequence"/>
</dbReference>
<keyword evidence="4" id="KW-1185">Reference proteome</keyword>
<proteinExistence type="predicted"/>
<keyword evidence="1" id="KW-0175">Coiled coil</keyword>
<dbReference type="VEuPathDB" id="FungiDB:NFIA_049890"/>
<feature type="coiled-coil region" evidence="1">
    <location>
        <begin position="190"/>
        <end position="217"/>
    </location>
</feature>
<sequence>MGSDQDIPGSNYFEGVGGSRFCYVREDHIPTRNISLEITDEHIIAGAKRTIKPPARFIEGERDIPQSDAWKLRKRPRKSANTQNEEKKGGTVRVMVPPPDLNYDSGGSPLTELEDLSDEVDDSVSDLPSNNADVAAGKFPEHPEPNSTNDPGGRQLTQEDGCGGCARCAGKMINLRNQAQQALLYRSHETASLRKENETLQRQNNRLRAELANVKASQDASTGDPTIIRSSADELFAQKNEINRLRRRLSSALEFVELIRPPPSCNDAFVLSTGFIYKEMDTLSNYVVYTANLLCKIRRHHVNDETISQDLTLLIEQTMINKDLFSTDPLSAFRALTFGFIQKHVFHAPEIWRDLHFDSVMLRQYQSILEQSISPESLERYHRAAVYLTLTKNPEFKEVFVPGYTKQIQFEFFNIMAPLLHSEDVSDHLMHETRILFRHAITLRASCYPHKRTRYQLVQFKPGHVYDPQIMRAENEVGAIVTVPEDGRQRHIKVCVHGIMKAYSVRENAAGLGLIKELSQPFLLGDDTQGHIISEKAAVILDDD</sequence>
<feature type="compositionally biased region" description="Acidic residues" evidence="2">
    <location>
        <begin position="112"/>
        <end position="124"/>
    </location>
</feature>
<dbReference type="HOGENOM" id="CLU_509935_0_0_1"/>
<organism evidence="3 4">
    <name type="scientific">Neosartorya fischeri (strain ATCC 1020 / DSM 3700 / CBS 544.65 / FGSC A1164 / JCM 1740 / NRRL 181 / WB 181)</name>
    <name type="common">Aspergillus fischerianus</name>
    <dbReference type="NCBI Taxonomy" id="331117"/>
    <lineage>
        <taxon>Eukaryota</taxon>
        <taxon>Fungi</taxon>
        <taxon>Dikarya</taxon>
        <taxon>Ascomycota</taxon>
        <taxon>Pezizomycotina</taxon>
        <taxon>Eurotiomycetes</taxon>
        <taxon>Eurotiomycetidae</taxon>
        <taxon>Eurotiales</taxon>
        <taxon>Aspergillaceae</taxon>
        <taxon>Aspergillus</taxon>
        <taxon>Aspergillus subgen. Fumigati</taxon>
    </lineage>
</organism>
<accession>A1DLH7</accession>
<reference evidence="4" key="1">
    <citation type="journal article" date="2008" name="PLoS Genet.">
        <title>Genomic islands in the pathogenic filamentous fungus Aspergillus fumigatus.</title>
        <authorList>
            <person name="Fedorova N.D."/>
            <person name="Khaldi N."/>
            <person name="Joardar V.S."/>
            <person name="Maiti R."/>
            <person name="Amedeo P."/>
            <person name="Anderson M.J."/>
            <person name="Crabtree J."/>
            <person name="Silva J.C."/>
            <person name="Badger J.H."/>
            <person name="Albarraq A."/>
            <person name="Angiuoli S."/>
            <person name="Bussey H."/>
            <person name="Bowyer P."/>
            <person name="Cotty P.J."/>
            <person name="Dyer P.S."/>
            <person name="Egan A."/>
            <person name="Galens K."/>
            <person name="Fraser-Liggett C.M."/>
            <person name="Haas B.J."/>
            <person name="Inman J.M."/>
            <person name="Kent R."/>
            <person name="Lemieux S."/>
            <person name="Malavazi I."/>
            <person name="Orvis J."/>
            <person name="Roemer T."/>
            <person name="Ronning C.M."/>
            <person name="Sundaram J.P."/>
            <person name="Sutton G."/>
            <person name="Turner G."/>
            <person name="Venter J.C."/>
            <person name="White O.R."/>
            <person name="Whitty B.R."/>
            <person name="Youngman P."/>
            <person name="Wolfe K.H."/>
            <person name="Goldman G.H."/>
            <person name="Wortman J.R."/>
            <person name="Jiang B."/>
            <person name="Denning D.W."/>
            <person name="Nierman W.C."/>
        </authorList>
    </citation>
    <scope>NUCLEOTIDE SEQUENCE [LARGE SCALE GENOMIC DNA]</scope>
    <source>
        <strain evidence="4">ATCC 1020 / DSM 3700 / CBS 544.65 / FGSC A1164 / JCM 1740 / NRRL 181 / WB 181</strain>
    </source>
</reference>
<evidence type="ECO:0000256" key="1">
    <source>
        <dbReference type="SAM" id="Coils"/>
    </source>
</evidence>
<dbReference type="GeneID" id="4584059"/>
<gene>
    <name evidence="3" type="ORF">NFIA_049890</name>
</gene>
<dbReference type="RefSeq" id="XP_001257545.1">
    <property type="nucleotide sequence ID" value="XM_001257544.1"/>
</dbReference>
<evidence type="ECO:0000313" key="4">
    <source>
        <dbReference type="Proteomes" id="UP000006702"/>
    </source>
</evidence>
<feature type="region of interest" description="Disordered" evidence="2">
    <location>
        <begin position="57"/>
        <end position="155"/>
    </location>
</feature>
<protein>
    <submittedName>
        <fullName evidence="3">Uncharacterized protein</fullName>
    </submittedName>
</protein>
<dbReference type="KEGG" id="nfi:NFIA_049890"/>
<name>A1DLH7_NEOFI</name>
<evidence type="ECO:0000313" key="3">
    <source>
        <dbReference type="EMBL" id="EAW15648.1"/>
    </source>
</evidence>
<feature type="compositionally biased region" description="Polar residues" evidence="2">
    <location>
        <begin position="145"/>
        <end position="155"/>
    </location>
</feature>
<dbReference type="EMBL" id="DS027698">
    <property type="protein sequence ID" value="EAW15648.1"/>
    <property type="molecule type" value="Genomic_DNA"/>
</dbReference>
<dbReference type="OMA" id="GERDIPQ"/>
<dbReference type="OrthoDB" id="4491582at2759"/>
<evidence type="ECO:0000256" key="2">
    <source>
        <dbReference type="SAM" id="MobiDB-lite"/>
    </source>
</evidence>
<dbReference type="eggNOG" id="ENOG502RNHX">
    <property type="taxonomic scope" value="Eukaryota"/>
</dbReference>
<dbReference type="AlphaFoldDB" id="A1DLH7"/>